<sequence length="351" mass="38279">MAASTTQDGSDSVDYTLFSIRPAKGKGLGAFALKSLEPGTRILIERPLMVIPDPNYLQANVDAAFDPLPQASKDKIWALSSAHGQDPAMWPAAVHESVNPTEKQRINEQHFARINKDKTLMSIIQTNAVGITVGPRKEDAAAILEVTSRFNHSCLPNAHFAWNSSLGSGEGRVTIQIVKNVKEGEEITICYTSPFLLPQARRWELKHYGFECNCPACGPTLNPKSFASKSYERRAKLMALEETSGLGEVTYEEGQRVDGANGADNANEIKRLLEMIGLCLEEGLASPIVAEICIRIADICEQAGDLVHGHQAARKGYEMNLLCLGADHETTQQITAVLNAIEIALAKKLKK</sequence>
<dbReference type="EMBL" id="ML977196">
    <property type="protein sequence ID" value="KAF1981607.1"/>
    <property type="molecule type" value="Genomic_DNA"/>
</dbReference>
<dbReference type="AlphaFoldDB" id="A0A6G1GLH3"/>
<dbReference type="CDD" id="cd20071">
    <property type="entry name" value="SET_SMYD"/>
    <property type="match status" value="1"/>
</dbReference>
<dbReference type="InterPro" id="IPR001214">
    <property type="entry name" value="SET_dom"/>
</dbReference>
<gene>
    <name evidence="2" type="ORF">K402DRAFT_408288</name>
</gene>
<dbReference type="InterPro" id="IPR046341">
    <property type="entry name" value="SET_dom_sf"/>
</dbReference>
<dbReference type="SMART" id="SM00317">
    <property type="entry name" value="SET"/>
    <property type="match status" value="1"/>
</dbReference>
<name>A0A6G1GLH3_9PEZI</name>
<feature type="domain" description="SET" evidence="1">
    <location>
        <begin position="13"/>
        <end position="192"/>
    </location>
</feature>
<evidence type="ECO:0000313" key="3">
    <source>
        <dbReference type="Proteomes" id="UP000800041"/>
    </source>
</evidence>
<dbReference type="Proteomes" id="UP000800041">
    <property type="component" value="Unassembled WGS sequence"/>
</dbReference>
<dbReference type="InterPro" id="IPR053185">
    <property type="entry name" value="SET_domain_protein"/>
</dbReference>
<dbReference type="PANTHER" id="PTHR47332">
    <property type="entry name" value="SET DOMAIN-CONTAINING PROTEIN 5"/>
    <property type="match status" value="1"/>
</dbReference>
<organism evidence="2 3">
    <name type="scientific">Aulographum hederae CBS 113979</name>
    <dbReference type="NCBI Taxonomy" id="1176131"/>
    <lineage>
        <taxon>Eukaryota</taxon>
        <taxon>Fungi</taxon>
        <taxon>Dikarya</taxon>
        <taxon>Ascomycota</taxon>
        <taxon>Pezizomycotina</taxon>
        <taxon>Dothideomycetes</taxon>
        <taxon>Pleosporomycetidae</taxon>
        <taxon>Aulographales</taxon>
        <taxon>Aulographaceae</taxon>
    </lineage>
</organism>
<accession>A0A6G1GLH3</accession>
<protein>
    <submittedName>
        <fullName evidence="2">SET domain-containing protein</fullName>
    </submittedName>
</protein>
<dbReference type="PROSITE" id="PS50280">
    <property type="entry name" value="SET"/>
    <property type="match status" value="1"/>
</dbReference>
<keyword evidence="3" id="KW-1185">Reference proteome</keyword>
<proteinExistence type="predicted"/>
<dbReference type="Gene3D" id="2.170.270.10">
    <property type="entry name" value="SET domain"/>
    <property type="match status" value="1"/>
</dbReference>
<evidence type="ECO:0000313" key="2">
    <source>
        <dbReference type="EMBL" id="KAF1981607.1"/>
    </source>
</evidence>
<dbReference type="OrthoDB" id="265717at2759"/>
<reference evidence="2" key="1">
    <citation type="journal article" date="2020" name="Stud. Mycol.">
        <title>101 Dothideomycetes genomes: a test case for predicting lifestyles and emergence of pathogens.</title>
        <authorList>
            <person name="Haridas S."/>
            <person name="Albert R."/>
            <person name="Binder M."/>
            <person name="Bloem J."/>
            <person name="Labutti K."/>
            <person name="Salamov A."/>
            <person name="Andreopoulos B."/>
            <person name="Baker S."/>
            <person name="Barry K."/>
            <person name="Bills G."/>
            <person name="Bluhm B."/>
            <person name="Cannon C."/>
            <person name="Castanera R."/>
            <person name="Culley D."/>
            <person name="Daum C."/>
            <person name="Ezra D."/>
            <person name="Gonzalez J."/>
            <person name="Henrissat B."/>
            <person name="Kuo A."/>
            <person name="Liang C."/>
            <person name="Lipzen A."/>
            <person name="Lutzoni F."/>
            <person name="Magnuson J."/>
            <person name="Mondo S."/>
            <person name="Nolan M."/>
            <person name="Ohm R."/>
            <person name="Pangilinan J."/>
            <person name="Park H.-J."/>
            <person name="Ramirez L."/>
            <person name="Alfaro M."/>
            <person name="Sun H."/>
            <person name="Tritt A."/>
            <person name="Yoshinaga Y."/>
            <person name="Zwiers L.-H."/>
            <person name="Turgeon B."/>
            <person name="Goodwin S."/>
            <person name="Spatafora J."/>
            <person name="Crous P."/>
            <person name="Grigoriev I."/>
        </authorList>
    </citation>
    <scope>NUCLEOTIDE SEQUENCE</scope>
    <source>
        <strain evidence="2">CBS 113979</strain>
    </source>
</reference>
<dbReference type="Pfam" id="PF00856">
    <property type="entry name" value="SET"/>
    <property type="match status" value="1"/>
</dbReference>
<evidence type="ECO:0000259" key="1">
    <source>
        <dbReference type="PROSITE" id="PS50280"/>
    </source>
</evidence>
<dbReference type="SUPFAM" id="SSF82199">
    <property type="entry name" value="SET domain"/>
    <property type="match status" value="1"/>
</dbReference>
<dbReference type="PANTHER" id="PTHR47332:SF2">
    <property type="entry name" value="SET-6"/>
    <property type="match status" value="1"/>
</dbReference>